<keyword evidence="4 6" id="KW-1133">Transmembrane helix</keyword>
<dbReference type="Proteomes" id="UP000322917">
    <property type="component" value="Unassembled WGS sequence"/>
</dbReference>
<name>A0A1M6I4Z0_9FIRM</name>
<evidence type="ECO:0000256" key="2">
    <source>
        <dbReference type="ARBA" id="ARBA00022475"/>
    </source>
</evidence>
<comment type="subcellular location">
    <subcellularLocation>
        <location evidence="1">Cell membrane</location>
        <topology evidence="1">Multi-pass membrane protein</topology>
    </subcellularLocation>
</comment>
<reference evidence="7 8" key="1">
    <citation type="submission" date="2016-11" db="EMBL/GenBank/DDBJ databases">
        <authorList>
            <person name="Varghese N."/>
            <person name="Submissions S."/>
        </authorList>
    </citation>
    <scope>NUCLEOTIDE SEQUENCE [LARGE SCALE GENOMIC DNA]</scope>
    <source>
        <strain evidence="7 8">DSM 15287</strain>
    </source>
</reference>
<protein>
    <submittedName>
        <fullName evidence="7">Aromatic acid exporter family member 1</fullName>
    </submittedName>
</protein>
<dbReference type="PANTHER" id="PTHR30509:SF9">
    <property type="entry name" value="MULTIDRUG RESISTANCE PROTEIN MDTO"/>
    <property type="match status" value="1"/>
</dbReference>
<evidence type="ECO:0000313" key="7">
    <source>
        <dbReference type="EMBL" id="SHJ29472.1"/>
    </source>
</evidence>
<dbReference type="EMBL" id="FQZD01000016">
    <property type="protein sequence ID" value="SHJ29472.1"/>
    <property type="molecule type" value="Genomic_DNA"/>
</dbReference>
<keyword evidence="2" id="KW-1003">Cell membrane</keyword>
<keyword evidence="5 6" id="KW-0472">Membrane</keyword>
<keyword evidence="3 6" id="KW-0812">Transmembrane</keyword>
<evidence type="ECO:0000256" key="3">
    <source>
        <dbReference type="ARBA" id="ARBA00022692"/>
    </source>
</evidence>
<dbReference type="GO" id="GO:0005886">
    <property type="term" value="C:plasma membrane"/>
    <property type="evidence" value="ECO:0007669"/>
    <property type="project" value="UniProtKB-SubCell"/>
</dbReference>
<evidence type="ECO:0000256" key="4">
    <source>
        <dbReference type="ARBA" id="ARBA00022989"/>
    </source>
</evidence>
<organism evidence="7 8">
    <name type="scientific">Propionispora hippei DSM 15287</name>
    <dbReference type="NCBI Taxonomy" id="1123003"/>
    <lineage>
        <taxon>Bacteria</taxon>
        <taxon>Bacillati</taxon>
        <taxon>Bacillota</taxon>
        <taxon>Negativicutes</taxon>
        <taxon>Selenomonadales</taxon>
        <taxon>Sporomusaceae</taxon>
        <taxon>Propionispora</taxon>
    </lineage>
</organism>
<feature type="transmembrane region" description="Helical" evidence="6">
    <location>
        <begin position="89"/>
        <end position="110"/>
    </location>
</feature>
<sequence length="388" mass="42441">MIVKDFGRPSYDTAGSITKKRRLVRMMRYCLTQLARLGLTLQVLKTAFAAGLAWLVALLIPGSSYPVFAPLAAILTMQVTIADSIEKGVYRVLGVIVGVTVGGAIGSYFAVNTVTIFFAILLGISASTAFRLNPQITSQVGVSTLLVLVYGQTNGYILGRIWETMIGSLVAVLLNIAISPPQASVAARQAVVASIRQLMLVLEHMLDAPTDTEGSLLEARRMVTRIEKEHLQIIQTAHGFRYTPFQRRERKAMFELVLLINRVEHISIQIRGIARSLVDLHSLPGQTYDFSSVLKDVRLCLLIFARAVAANDVEAKEAAVMAVREMRANFSQYYYALQHEADTAPEVGAIFSDLGRILDEIEDKFPALNAQAAGSGRLFPGIDISANE</sequence>
<gene>
    <name evidence="7" type="ORF">SAMN02745170_02176</name>
</gene>
<proteinExistence type="predicted"/>
<keyword evidence="8" id="KW-1185">Reference proteome</keyword>
<evidence type="ECO:0000313" key="8">
    <source>
        <dbReference type="Proteomes" id="UP000322917"/>
    </source>
</evidence>
<evidence type="ECO:0000256" key="1">
    <source>
        <dbReference type="ARBA" id="ARBA00004651"/>
    </source>
</evidence>
<feature type="transmembrane region" description="Helical" evidence="6">
    <location>
        <begin position="116"/>
        <end position="133"/>
    </location>
</feature>
<dbReference type="Pfam" id="PF06081">
    <property type="entry name" value="ArAE_1"/>
    <property type="match status" value="1"/>
</dbReference>
<dbReference type="InterPro" id="IPR010343">
    <property type="entry name" value="ArAE_1"/>
</dbReference>
<dbReference type="AlphaFoldDB" id="A0A1M6I4Z0"/>
<evidence type="ECO:0000256" key="5">
    <source>
        <dbReference type="ARBA" id="ARBA00023136"/>
    </source>
</evidence>
<dbReference type="PANTHER" id="PTHR30509">
    <property type="entry name" value="P-HYDROXYBENZOIC ACID EFFLUX PUMP SUBUNIT-RELATED"/>
    <property type="match status" value="1"/>
</dbReference>
<evidence type="ECO:0000256" key="6">
    <source>
        <dbReference type="SAM" id="Phobius"/>
    </source>
</evidence>
<accession>A0A1M6I4Z0</accession>